<keyword evidence="1" id="KW-0805">Transcription regulation</keyword>
<reference evidence="6 7" key="1">
    <citation type="submission" date="2017-06" db="EMBL/GenBank/DDBJ databases">
        <title>Complete genome sequence of Shewanella marisflavi EP1 associated with anaerobic 2,4-dinitrotoluene reduction and salt tolerance.</title>
        <authorList>
            <person name="Huang J."/>
        </authorList>
    </citation>
    <scope>NUCLEOTIDE SEQUENCE [LARGE SCALE GENOMIC DNA]</scope>
    <source>
        <strain evidence="6 7">EP1</strain>
    </source>
</reference>
<dbReference type="GO" id="GO:0003700">
    <property type="term" value="F:DNA-binding transcription factor activity"/>
    <property type="evidence" value="ECO:0007669"/>
    <property type="project" value="TreeGrafter"/>
</dbReference>
<dbReference type="InterPro" id="IPR018490">
    <property type="entry name" value="cNMP-bd_dom_sf"/>
</dbReference>
<dbReference type="PROSITE" id="PS50042">
    <property type="entry name" value="CNMP_BINDING_3"/>
    <property type="match status" value="1"/>
</dbReference>
<dbReference type="SUPFAM" id="SSF51206">
    <property type="entry name" value="cAMP-binding domain-like"/>
    <property type="match status" value="1"/>
</dbReference>
<dbReference type="InterPro" id="IPR050397">
    <property type="entry name" value="Env_Response_Regulators"/>
</dbReference>
<dbReference type="GO" id="GO:0003677">
    <property type="term" value="F:DNA binding"/>
    <property type="evidence" value="ECO:0007669"/>
    <property type="project" value="UniProtKB-KW"/>
</dbReference>
<dbReference type="AlphaFoldDB" id="A0AAC9U139"/>
<name>A0AAC9U139_9GAMM</name>
<dbReference type="PANTHER" id="PTHR24567">
    <property type="entry name" value="CRP FAMILY TRANSCRIPTIONAL REGULATORY PROTEIN"/>
    <property type="match status" value="1"/>
</dbReference>
<accession>A0AAC9U139</accession>
<evidence type="ECO:0000313" key="7">
    <source>
        <dbReference type="Proteomes" id="UP000198233"/>
    </source>
</evidence>
<sequence length="258" mass="28956">MITDPQIKACIHRHHLFSALGEEELCRLLSQAAKITLDAHENLFYQGDLAKRFYLVIQGHLQLYRTSLQGQDKVIEVVREGRTFAEALMFSRLASYPVSAQAVSQCTLVSFDSEGYLGMLRGNSDACIAIMAEMSVRLRKDINEVELLSVQNAQSRLLLFLLRNMQKIGDNQGRVELDIPKRVLASRLSIQPETFSRLMKKMVTEGIITESRGAIDIKELSKLYACANMPLANQTMNQNASFMQAGKAPCQQIAIEMV</sequence>
<protein>
    <submittedName>
        <fullName evidence="6">Cyclic nucleotide-binding protein</fullName>
    </submittedName>
</protein>
<keyword evidence="3" id="KW-0804">Transcription</keyword>
<dbReference type="SMART" id="SM00100">
    <property type="entry name" value="cNMP"/>
    <property type="match status" value="1"/>
</dbReference>
<proteinExistence type="predicted"/>
<organism evidence="6 7">
    <name type="scientific">Shewanella marisflavi</name>
    <dbReference type="NCBI Taxonomy" id="260364"/>
    <lineage>
        <taxon>Bacteria</taxon>
        <taxon>Pseudomonadati</taxon>
        <taxon>Pseudomonadota</taxon>
        <taxon>Gammaproteobacteria</taxon>
        <taxon>Alteromonadales</taxon>
        <taxon>Shewanellaceae</taxon>
        <taxon>Shewanella</taxon>
    </lineage>
</organism>
<evidence type="ECO:0000256" key="2">
    <source>
        <dbReference type="ARBA" id="ARBA00023125"/>
    </source>
</evidence>
<dbReference type="Gene3D" id="2.60.120.10">
    <property type="entry name" value="Jelly Rolls"/>
    <property type="match status" value="1"/>
</dbReference>
<evidence type="ECO:0000259" key="4">
    <source>
        <dbReference type="PROSITE" id="PS50042"/>
    </source>
</evidence>
<dbReference type="Pfam" id="PF13545">
    <property type="entry name" value="HTH_Crp_2"/>
    <property type="match status" value="1"/>
</dbReference>
<feature type="domain" description="Cyclic nucleotide-binding" evidence="4">
    <location>
        <begin position="16"/>
        <end position="125"/>
    </location>
</feature>
<evidence type="ECO:0000256" key="3">
    <source>
        <dbReference type="ARBA" id="ARBA00023163"/>
    </source>
</evidence>
<dbReference type="KEGG" id="smav:CFF01_16410"/>
<evidence type="ECO:0000313" key="6">
    <source>
        <dbReference type="EMBL" id="ASJ98045.1"/>
    </source>
</evidence>
<dbReference type="Gene3D" id="1.10.10.10">
    <property type="entry name" value="Winged helix-like DNA-binding domain superfamily/Winged helix DNA-binding domain"/>
    <property type="match status" value="1"/>
</dbReference>
<dbReference type="PANTHER" id="PTHR24567:SF68">
    <property type="entry name" value="DNA-BINDING TRANSCRIPTIONAL DUAL REGULATOR CRP"/>
    <property type="match status" value="1"/>
</dbReference>
<dbReference type="Pfam" id="PF00027">
    <property type="entry name" value="cNMP_binding"/>
    <property type="match status" value="1"/>
</dbReference>
<dbReference type="GO" id="GO:0005829">
    <property type="term" value="C:cytosol"/>
    <property type="evidence" value="ECO:0007669"/>
    <property type="project" value="TreeGrafter"/>
</dbReference>
<dbReference type="InterPro" id="IPR036388">
    <property type="entry name" value="WH-like_DNA-bd_sf"/>
</dbReference>
<dbReference type="RefSeq" id="WP_088905503.1">
    <property type="nucleotide sequence ID" value="NZ_CP022272.1"/>
</dbReference>
<keyword evidence="2" id="KW-0238">DNA-binding</keyword>
<dbReference type="InterPro" id="IPR012318">
    <property type="entry name" value="HTH_CRP"/>
</dbReference>
<dbReference type="PROSITE" id="PS51063">
    <property type="entry name" value="HTH_CRP_2"/>
    <property type="match status" value="1"/>
</dbReference>
<dbReference type="InterPro" id="IPR014710">
    <property type="entry name" value="RmlC-like_jellyroll"/>
</dbReference>
<dbReference type="SUPFAM" id="SSF46785">
    <property type="entry name" value="Winged helix' DNA-binding domain"/>
    <property type="match status" value="1"/>
</dbReference>
<evidence type="ECO:0000259" key="5">
    <source>
        <dbReference type="PROSITE" id="PS51063"/>
    </source>
</evidence>
<dbReference type="EMBL" id="CP022272">
    <property type="protein sequence ID" value="ASJ98045.1"/>
    <property type="molecule type" value="Genomic_DNA"/>
</dbReference>
<dbReference type="InterPro" id="IPR000595">
    <property type="entry name" value="cNMP-bd_dom"/>
</dbReference>
<dbReference type="InterPro" id="IPR036390">
    <property type="entry name" value="WH_DNA-bd_sf"/>
</dbReference>
<dbReference type="SMART" id="SM00419">
    <property type="entry name" value="HTH_CRP"/>
    <property type="match status" value="1"/>
</dbReference>
<feature type="domain" description="HTH crp-type" evidence="5">
    <location>
        <begin position="151"/>
        <end position="221"/>
    </location>
</feature>
<gene>
    <name evidence="6" type="ORF">CFF01_16410</name>
</gene>
<dbReference type="CDD" id="cd00038">
    <property type="entry name" value="CAP_ED"/>
    <property type="match status" value="1"/>
</dbReference>
<dbReference type="Proteomes" id="UP000198233">
    <property type="component" value="Chromosome"/>
</dbReference>
<evidence type="ECO:0000256" key="1">
    <source>
        <dbReference type="ARBA" id="ARBA00023015"/>
    </source>
</evidence>